<dbReference type="EMBL" id="MU842998">
    <property type="protein sequence ID" value="KAK2023464.1"/>
    <property type="molecule type" value="Genomic_DNA"/>
</dbReference>
<reference evidence="1" key="1">
    <citation type="submission" date="2021-06" db="EMBL/GenBank/DDBJ databases">
        <title>Comparative genomics, transcriptomics and evolutionary studies reveal genomic signatures of adaptation to plant cell wall in hemibiotrophic fungi.</title>
        <authorList>
            <consortium name="DOE Joint Genome Institute"/>
            <person name="Baroncelli R."/>
            <person name="Diaz J.F."/>
            <person name="Benocci T."/>
            <person name="Peng M."/>
            <person name="Battaglia E."/>
            <person name="Haridas S."/>
            <person name="Andreopoulos W."/>
            <person name="Labutti K."/>
            <person name="Pangilinan J."/>
            <person name="Floch G.L."/>
            <person name="Makela M.R."/>
            <person name="Henrissat B."/>
            <person name="Grigoriev I.V."/>
            <person name="Crouch J.A."/>
            <person name="De Vries R.P."/>
            <person name="Sukno S.A."/>
            <person name="Thon M.R."/>
        </authorList>
    </citation>
    <scope>NUCLEOTIDE SEQUENCE</scope>
    <source>
        <strain evidence="1">MAFF235873</strain>
    </source>
</reference>
<organism evidence="1 2">
    <name type="scientific">Colletotrichum zoysiae</name>
    <dbReference type="NCBI Taxonomy" id="1216348"/>
    <lineage>
        <taxon>Eukaryota</taxon>
        <taxon>Fungi</taxon>
        <taxon>Dikarya</taxon>
        <taxon>Ascomycota</taxon>
        <taxon>Pezizomycotina</taxon>
        <taxon>Sordariomycetes</taxon>
        <taxon>Hypocreomycetidae</taxon>
        <taxon>Glomerellales</taxon>
        <taxon>Glomerellaceae</taxon>
        <taxon>Colletotrichum</taxon>
        <taxon>Colletotrichum graminicola species complex</taxon>
    </lineage>
</organism>
<dbReference type="Proteomes" id="UP001232148">
    <property type="component" value="Unassembled WGS sequence"/>
</dbReference>
<gene>
    <name evidence="1" type="ORF">LX32DRAFT_142267</name>
</gene>
<comment type="caution">
    <text evidence="1">The sequence shown here is derived from an EMBL/GenBank/DDBJ whole genome shotgun (WGS) entry which is preliminary data.</text>
</comment>
<keyword evidence="2" id="KW-1185">Reference proteome</keyword>
<proteinExistence type="predicted"/>
<evidence type="ECO:0000313" key="1">
    <source>
        <dbReference type="EMBL" id="KAK2023464.1"/>
    </source>
</evidence>
<evidence type="ECO:0000313" key="2">
    <source>
        <dbReference type="Proteomes" id="UP001232148"/>
    </source>
</evidence>
<dbReference type="AlphaFoldDB" id="A0AAD9H8Q6"/>
<accession>A0AAD9H8Q6</accession>
<protein>
    <submittedName>
        <fullName evidence="1">Uncharacterized protein</fullName>
    </submittedName>
</protein>
<name>A0AAD9H8Q6_9PEZI</name>
<sequence>MACRLGTLRVHHLRDRDFGRYRVPTSNALGIFHPFWSRIMMLFAAQDFSSNPSFVSTSSSQCTPSPSVKEGKKSFFGVSGGVRLAQQSARGASPYPEPGLDPGIFLTKPACMSLLILACASRQPFALGMQAQSIDESTCWFTFANRTSLINVCPHLLN</sequence>